<organism evidence="2 3">
    <name type="scientific">Myroides albus</name>
    <dbReference type="NCBI Taxonomy" id="2562892"/>
    <lineage>
        <taxon>Bacteria</taxon>
        <taxon>Pseudomonadati</taxon>
        <taxon>Bacteroidota</taxon>
        <taxon>Flavobacteriia</taxon>
        <taxon>Flavobacteriales</taxon>
        <taxon>Flavobacteriaceae</taxon>
        <taxon>Myroides</taxon>
    </lineage>
</organism>
<keyword evidence="1" id="KW-0472">Membrane</keyword>
<feature type="transmembrane region" description="Helical" evidence="1">
    <location>
        <begin position="99"/>
        <end position="117"/>
    </location>
</feature>
<comment type="caution">
    <text evidence="2">The sequence shown here is derived from an EMBL/GenBank/DDBJ whole genome shotgun (WGS) entry which is preliminary data.</text>
</comment>
<reference evidence="2 3" key="1">
    <citation type="submission" date="2019-11" db="EMBL/GenBank/DDBJ databases">
        <title>Genome of Strain BIT-d1.</title>
        <authorList>
            <person name="Yang Y."/>
        </authorList>
    </citation>
    <scope>NUCLEOTIDE SEQUENCE [LARGE SCALE GENOMIC DNA]</scope>
    <source>
        <strain evidence="2 3">BIT-d1</strain>
    </source>
</reference>
<dbReference type="RefSeq" id="WP_155092645.1">
    <property type="nucleotide sequence ID" value="NZ_WMJX01000024.1"/>
</dbReference>
<gene>
    <name evidence="2" type="ORF">GJV76_10870</name>
</gene>
<proteinExistence type="predicted"/>
<keyword evidence="1" id="KW-0812">Transmembrane</keyword>
<dbReference type="AlphaFoldDB" id="A0A6I3LR18"/>
<keyword evidence="3" id="KW-1185">Reference proteome</keyword>
<evidence type="ECO:0000313" key="2">
    <source>
        <dbReference type="EMBL" id="MTG98622.1"/>
    </source>
</evidence>
<name>A0A6I3LR18_9FLAO</name>
<protein>
    <submittedName>
        <fullName evidence="2">Uncharacterized protein</fullName>
    </submittedName>
</protein>
<accession>A0A6I3LR18</accession>
<evidence type="ECO:0000256" key="1">
    <source>
        <dbReference type="SAM" id="Phobius"/>
    </source>
</evidence>
<feature type="transmembrane region" description="Helical" evidence="1">
    <location>
        <begin position="7"/>
        <end position="24"/>
    </location>
</feature>
<sequence>MKNKLKIAGIIIFCLSIIMLLYNTDEKRIALFGQSTMVEILQESNYQDKHNIHFKFQDKIYIKQLPKTVTSDLKQSQNVKVYKDSNNDKFIFEAENKNWETFSSIITMSIGLFFWVTSKNRY</sequence>
<evidence type="ECO:0000313" key="3">
    <source>
        <dbReference type="Proteomes" id="UP000438760"/>
    </source>
</evidence>
<dbReference type="EMBL" id="WMJX01000024">
    <property type="protein sequence ID" value="MTG98622.1"/>
    <property type="molecule type" value="Genomic_DNA"/>
</dbReference>
<keyword evidence="1" id="KW-1133">Transmembrane helix</keyword>
<dbReference type="Proteomes" id="UP000438760">
    <property type="component" value="Unassembled WGS sequence"/>
</dbReference>